<dbReference type="InterPro" id="IPR004045">
    <property type="entry name" value="Glutathione_S-Trfase_N"/>
</dbReference>
<dbReference type="PANTHER" id="PTHR11571">
    <property type="entry name" value="GLUTATHIONE S-TRANSFERASE"/>
    <property type="match status" value="1"/>
</dbReference>
<reference evidence="4" key="1">
    <citation type="journal article" date="2010" name="Genome Biol.">
        <title>Genome sequence of the necrotrophic plant pathogen Pythium ultimum reveals original pathogenicity mechanisms and effector repertoire.</title>
        <authorList>
            <person name="Levesque C.A."/>
            <person name="Brouwer H."/>
            <person name="Cano L."/>
            <person name="Hamilton J.P."/>
            <person name="Holt C."/>
            <person name="Huitema E."/>
            <person name="Raffaele S."/>
            <person name="Robideau G.P."/>
            <person name="Thines M."/>
            <person name="Win J."/>
            <person name="Zerillo M.M."/>
            <person name="Beakes G.W."/>
            <person name="Boore J.L."/>
            <person name="Busam D."/>
            <person name="Dumas B."/>
            <person name="Ferriera S."/>
            <person name="Fuerstenberg S.I."/>
            <person name="Gachon C.M."/>
            <person name="Gaulin E."/>
            <person name="Govers F."/>
            <person name="Grenville-Briggs L."/>
            <person name="Horner N."/>
            <person name="Hostetler J."/>
            <person name="Jiang R.H."/>
            <person name="Johnson J."/>
            <person name="Krajaejun T."/>
            <person name="Lin H."/>
            <person name="Meijer H.J."/>
            <person name="Moore B."/>
            <person name="Morris P."/>
            <person name="Phuntmart V."/>
            <person name="Puiu D."/>
            <person name="Shetty J."/>
            <person name="Stajich J.E."/>
            <person name="Tripathy S."/>
            <person name="Wawra S."/>
            <person name="van West P."/>
            <person name="Whitty B.R."/>
            <person name="Coutinho P.M."/>
            <person name="Henrissat B."/>
            <person name="Martin F."/>
            <person name="Thomas P.D."/>
            <person name="Tyler B.M."/>
            <person name="De Vries R.P."/>
            <person name="Kamoun S."/>
            <person name="Yandell M."/>
            <person name="Tisserat N."/>
            <person name="Buell C.R."/>
        </authorList>
    </citation>
    <scope>NUCLEOTIDE SEQUENCE</scope>
    <source>
        <strain evidence="4">DAOM:BR144</strain>
    </source>
</reference>
<dbReference type="Proteomes" id="UP000019132">
    <property type="component" value="Unassembled WGS sequence"/>
</dbReference>
<dbReference type="GO" id="GO:0006749">
    <property type="term" value="P:glutathione metabolic process"/>
    <property type="evidence" value="ECO:0007669"/>
    <property type="project" value="TreeGrafter"/>
</dbReference>
<dbReference type="AlphaFoldDB" id="K3W6R0"/>
<dbReference type="Pfam" id="PF02798">
    <property type="entry name" value="GST_N"/>
    <property type="match status" value="1"/>
</dbReference>
<accession>K3W6R0</accession>
<dbReference type="SUPFAM" id="SSF52833">
    <property type="entry name" value="Thioredoxin-like"/>
    <property type="match status" value="2"/>
</dbReference>
<dbReference type="GO" id="GO:0004364">
    <property type="term" value="F:glutathione transferase activity"/>
    <property type="evidence" value="ECO:0007669"/>
    <property type="project" value="TreeGrafter"/>
</dbReference>
<evidence type="ECO:0000259" key="2">
    <source>
        <dbReference type="PROSITE" id="PS50405"/>
    </source>
</evidence>
<dbReference type="CDD" id="cd03039">
    <property type="entry name" value="GST_N_Sigma_like"/>
    <property type="match status" value="2"/>
</dbReference>
<dbReference type="InterPro" id="IPR004046">
    <property type="entry name" value="GST_C"/>
</dbReference>
<dbReference type="InterPro" id="IPR040079">
    <property type="entry name" value="Glutathione_S-Trfase"/>
</dbReference>
<feature type="domain" description="GST C-terminal" evidence="2">
    <location>
        <begin position="302"/>
        <end position="411"/>
    </location>
</feature>
<dbReference type="STRING" id="431595.K3W6R0"/>
<sequence length="411" mass="46304">MHAFPKLKLSYFAHGGLAEAIRLAFFLGDVPFDDERLTEQEFAVRKAELPYGQVPVLEISSPNGGSGEVAVVAQSQALLRFAGRIAKMYPSSNNPVAALQVDELLNTLDELRIAMEASTFENDMETKKQMREELARTTIPEFLKMLEPRFDKLMQSPAFPPKSSKVWIHEIVLYLLLKSIRTGVLDYIPAIITDDYELLCKVYDKVDTHPKVKEWYTIPKAPALKLTYVDQAGRAEPIRLALFLGGIPFEDERLTHEELLLWKPELPYHQIPVLEVDGELLAQTFPILRYAGTLAGLYPANDAFEAVRIDEILSALDEFDNKHTKPAANAKDPLQQAELLRKLTEEAIPEILGFLDKRIAAWNGAYACGDAMTVADLTIFMLVSFLNTRSENEVPKQITAPFDHLNRVYDT</sequence>
<evidence type="ECO:0000313" key="4">
    <source>
        <dbReference type="Proteomes" id="UP000019132"/>
    </source>
</evidence>
<name>K3W6R0_GLOUD</name>
<proteinExistence type="predicted"/>
<evidence type="ECO:0000313" key="3">
    <source>
        <dbReference type="EnsemblProtists" id="PYU1_T000651"/>
    </source>
</evidence>
<dbReference type="HOGENOM" id="CLU_039475_8_0_1"/>
<dbReference type="EMBL" id="GL376620">
    <property type="status" value="NOT_ANNOTATED_CDS"/>
    <property type="molecule type" value="Genomic_DNA"/>
</dbReference>
<dbReference type="InterPro" id="IPR050213">
    <property type="entry name" value="GST_superfamily"/>
</dbReference>
<evidence type="ECO:0008006" key="5">
    <source>
        <dbReference type="Google" id="ProtNLM"/>
    </source>
</evidence>
<dbReference type="PROSITE" id="PS50404">
    <property type="entry name" value="GST_NTER"/>
    <property type="match status" value="2"/>
</dbReference>
<dbReference type="Pfam" id="PF14497">
    <property type="entry name" value="GST_C_3"/>
    <property type="match status" value="2"/>
</dbReference>
<evidence type="ECO:0000259" key="1">
    <source>
        <dbReference type="PROSITE" id="PS50404"/>
    </source>
</evidence>
<dbReference type="PANTHER" id="PTHR11571:SF252">
    <property type="entry name" value="GLUTATHIONE S-TRANSFERASE"/>
    <property type="match status" value="1"/>
</dbReference>
<keyword evidence="4" id="KW-1185">Reference proteome</keyword>
<feature type="domain" description="GST N-terminal" evidence="1">
    <location>
        <begin position="222"/>
        <end position="299"/>
    </location>
</feature>
<dbReference type="SFLD" id="SFLDS00019">
    <property type="entry name" value="Glutathione_Transferase_(cytos"/>
    <property type="match status" value="1"/>
</dbReference>
<organism evidence="3 4">
    <name type="scientific">Globisporangium ultimum (strain ATCC 200006 / CBS 805.95 / DAOM BR144)</name>
    <name type="common">Pythium ultimum</name>
    <dbReference type="NCBI Taxonomy" id="431595"/>
    <lineage>
        <taxon>Eukaryota</taxon>
        <taxon>Sar</taxon>
        <taxon>Stramenopiles</taxon>
        <taxon>Oomycota</taxon>
        <taxon>Peronosporomycetes</taxon>
        <taxon>Pythiales</taxon>
        <taxon>Pythiaceae</taxon>
        <taxon>Globisporangium</taxon>
    </lineage>
</organism>
<dbReference type="InterPro" id="IPR010987">
    <property type="entry name" value="Glutathione-S-Trfase_C-like"/>
</dbReference>
<dbReference type="VEuPathDB" id="FungiDB:PYU1_G000651"/>
<dbReference type="PROSITE" id="PS50405">
    <property type="entry name" value="GST_CTER"/>
    <property type="match status" value="2"/>
</dbReference>
<feature type="domain" description="GST N-terminal" evidence="1">
    <location>
        <begin position="5"/>
        <end position="90"/>
    </location>
</feature>
<dbReference type="SUPFAM" id="SSF47616">
    <property type="entry name" value="GST C-terminal domain-like"/>
    <property type="match status" value="1"/>
</dbReference>
<dbReference type="EnsemblProtists" id="PYU1_T000651">
    <property type="protein sequence ID" value="PYU1_T000651"/>
    <property type="gene ID" value="PYU1_G000651"/>
</dbReference>
<dbReference type="Gene3D" id="3.40.30.10">
    <property type="entry name" value="Glutaredoxin"/>
    <property type="match status" value="2"/>
</dbReference>
<dbReference type="InterPro" id="IPR036282">
    <property type="entry name" value="Glutathione-S-Trfase_C_sf"/>
</dbReference>
<dbReference type="InterPro" id="IPR036249">
    <property type="entry name" value="Thioredoxin-like_sf"/>
</dbReference>
<feature type="domain" description="GST C-terminal" evidence="2">
    <location>
        <begin position="94"/>
        <end position="226"/>
    </location>
</feature>
<dbReference type="Gene3D" id="1.20.1050.10">
    <property type="match status" value="2"/>
</dbReference>
<reference evidence="3" key="3">
    <citation type="submission" date="2015-02" db="UniProtKB">
        <authorList>
            <consortium name="EnsemblProtists"/>
        </authorList>
    </citation>
    <scope>IDENTIFICATION</scope>
    <source>
        <strain evidence="3">DAOM BR144</strain>
    </source>
</reference>
<dbReference type="eggNOG" id="KOG1695">
    <property type="taxonomic scope" value="Eukaryota"/>
</dbReference>
<protein>
    <recommendedName>
        <fullName evidence="5">GST N-terminal domain-containing protein</fullName>
    </recommendedName>
</protein>
<reference evidence="4" key="2">
    <citation type="submission" date="2010-04" db="EMBL/GenBank/DDBJ databases">
        <authorList>
            <person name="Buell R."/>
            <person name="Hamilton J."/>
            <person name="Hostetler J."/>
        </authorList>
    </citation>
    <scope>NUCLEOTIDE SEQUENCE [LARGE SCALE GENOMIC DNA]</scope>
    <source>
        <strain evidence="4">DAOM:BR144</strain>
    </source>
</reference>
<dbReference type="InParanoid" id="K3W6R0"/>